<dbReference type="Proteomes" id="UP001517376">
    <property type="component" value="Unassembled WGS sequence"/>
</dbReference>
<proteinExistence type="predicted"/>
<evidence type="ECO:0000256" key="1">
    <source>
        <dbReference type="SAM" id="SignalP"/>
    </source>
</evidence>
<protein>
    <recommendedName>
        <fullName evidence="4">Peptidase inhibitor I78 family protein</fullName>
    </recommendedName>
</protein>
<evidence type="ECO:0000313" key="3">
    <source>
        <dbReference type="Proteomes" id="UP001517376"/>
    </source>
</evidence>
<dbReference type="Gene3D" id="3.30.10.10">
    <property type="entry name" value="Trypsin Inhibitor V, subunit A"/>
    <property type="match status" value="1"/>
</dbReference>
<evidence type="ECO:0000313" key="2">
    <source>
        <dbReference type="EMBL" id="NBE09269.1"/>
    </source>
</evidence>
<evidence type="ECO:0008006" key="4">
    <source>
        <dbReference type="Google" id="ProtNLM"/>
    </source>
</evidence>
<organism evidence="2 3">
    <name type="scientific">Paragemmobacter ruber</name>
    <dbReference type="NCBI Taxonomy" id="1985673"/>
    <lineage>
        <taxon>Bacteria</taxon>
        <taxon>Pseudomonadati</taxon>
        <taxon>Pseudomonadota</taxon>
        <taxon>Alphaproteobacteria</taxon>
        <taxon>Rhodobacterales</taxon>
        <taxon>Paracoccaceae</taxon>
        <taxon>Paragemmobacter</taxon>
    </lineage>
</organism>
<comment type="caution">
    <text evidence="2">The sequence shown here is derived from an EMBL/GenBank/DDBJ whole genome shotgun (WGS) entry which is preliminary data.</text>
</comment>
<feature type="signal peptide" evidence="1">
    <location>
        <begin position="1"/>
        <end position="19"/>
    </location>
</feature>
<dbReference type="InterPro" id="IPR021719">
    <property type="entry name" value="Prot_inh_I78"/>
</dbReference>
<keyword evidence="1" id="KW-0732">Signal</keyword>
<dbReference type="PROSITE" id="PS51257">
    <property type="entry name" value="PROKAR_LIPOPROTEIN"/>
    <property type="match status" value="1"/>
</dbReference>
<sequence length="97" mass="10218">MHVLAKTMAGLGLALAVTACVPVEAPDPGPAPGPVNQCGALDLQYLVGAPAAQLDTIRFNKPVRVIYPDTAVTMDYNPDRLNFQIDRTGLIARVTCG</sequence>
<reference evidence="3" key="1">
    <citation type="submission" date="2020-01" db="EMBL/GenBank/DDBJ databases">
        <title>Sphingomonas sp. strain CSW-10.</title>
        <authorList>
            <person name="Chen W.-M."/>
        </authorList>
    </citation>
    <scope>NUCLEOTIDE SEQUENCE [LARGE SCALE GENOMIC DNA]</scope>
    <source>
        <strain evidence="3">CCP-1</strain>
    </source>
</reference>
<accession>A0ABW9YAS9</accession>
<feature type="chain" id="PRO_5046835590" description="Peptidase inhibitor I78 family protein" evidence="1">
    <location>
        <begin position="20"/>
        <end position="97"/>
    </location>
</feature>
<dbReference type="Pfam" id="PF11720">
    <property type="entry name" value="Inhibitor_I78"/>
    <property type="match status" value="1"/>
</dbReference>
<dbReference type="EMBL" id="JAAATW010000004">
    <property type="protein sequence ID" value="NBE09269.1"/>
    <property type="molecule type" value="Genomic_DNA"/>
</dbReference>
<gene>
    <name evidence="2" type="ORF">GU920_17120</name>
</gene>
<dbReference type="RefSeq" id="WP_161768333.1">
    <property type="nucleotide sequence ID" value="NZ_JAAATW010000004.1"/>
</dbReference>
<keyword evidence="3" id="KW-1185">Reference proteome</keyword>
<name>A0ABW9YAS9_9RHOB</name>